<organism evidence="2 3">
    <name type="scientific">Streptomyces klenkii</name>
    <dbReference type="NCBI Taxonomy" id="1420899"/>
    <lineage>
        <taxon>Bacteria</taxon>
        <taxon>Bacillati</taxon>
        <taxon>Actinomycetota</taxon>
        <taxon>Actinomycetes</taxon>
        <taxon>Kitasatosporales</taxon>
        <taxon>Streptomycetaceae</taxon>
        <taxon>Streptomyces</taxon>
    </lineage>
</organism>
<feature type="transmembrane region" description="Helical" evidence="1">
    <location>
        <begin position="109"/>
        <end position="129"/>
    </location>
</feature>
<accession>A0A3B0BFD8</accession>
<reference evidence="2 3" key="1">
    <citation type="journal article" date="2015" name="Antonie Van Leeuwenhoek">
        <title>Streptomyces klenkii sp. nov., isolated from deep marine sediment.</title>
        <authorList>
            <person name="Veyisoglu A."/>
            <person name="Sahin N."/>
        </authorList>
    </citation>
    <scope>NUCLEOTIDE SEQUENCE [LARGE SCALE GENOMIC DNA]</scope>
    <source>
        <strain evidence="2 3">KCTC 29202</strain>
    </source>
</reference>
<keyword evidence="3" id="KW-1185">Reference proteome</keyword>
<proteinExistence type="predicted"/>
<dbReference type="RefSeq" id="WP_120756786.1">
    <property type="nucleotide sequence ID" value="NZ_JBFADQ010000022.1"/>
</dbReference>
<dbReference type="Proteomes" id="UP000270343">
    <property type="component" value="Unassembled WGS sequence"/>
</dbReference>
<keyword evidence="1" id="KW-1133">Transmembrane helix</keyword>
<dbReference type="OrthoDB" id="3854538at2"/>
<dbReference type="EMBL" id="RBAM01000007">
    <property type="protein sequence ID" value="RKN71111.1"/>
    <property type="molecule type" value="Genomic_DNA"/>
</dbReference>
<evidence type="ECO:0000313" key="2">
    <source>
        <dbReference type="EMBL" id="RKN71111.1"/>
    </source>
</evidence>
<protein>
    <submittedName>
        <fullName evidence="2">Uncharacterized protein</fullName>
    </submittedName>
</protein>
<sequence>MMARDHELKKDLAATLGTRKELGPEYEAELVDAFLEKVDRKLDAEIERRVRRQAAETQMAVARGGLPRPGGPGGTGSFGERFGFAAVSLVLAVPLSAIAVVNAHLPGLLVSWAGIVGVNAVNAAGVFPWQRAREKPQKRDDGSAWE</sequence>
<name>A0A3B0BFD8_9ACTN</name>
<dbReference type="AlphaFoldDB" id="A0A3B0BFD8"/>
<comment type="caution">
    <text evidence="2">The sequence shown here is derived from an EMBL/GenBank/DDBJ whole genome shotgun (WGS) entry which is preliminary data.</text>
</comment>
<evidence type="ECO:0000313" key="3">
    <source>
        <dbReference type="Proteomes" id="UP000270343"/>
    </source>
</evidence>
<feature type="transmembrane region" description="Helical" evidence="1">
    <location>
        <begin position="82"/>
        <end position="103"/>
    </location>
</feature>
<evidence type="ECO:0000256" key="1">
    <source>
        <dbReference type="SAM" id="Phobius"/>
    </source>
</evidence>
<keyword evidence="1" id="KW-0812">Transmembrane</keyword>
<keyword evidence="1" id="KW-0472">Membrane</keyword>
<gene>
    <name evidence="2" type="ORF">D7231_19800</name>
</gene>